<accession>A0A6J6HPD4</accession>
<dbReference type="EMBL" id="CAEZUP010000052">
    <property type="protein sequence ID" value="CAB4613569.1"/>
    <property type="molecule type" value="Genomic_DNA"/>
</dbReference>
<evidence type="ECO:0000313" key="8">
    <source>
        <dbReference type="EMBL" id="CAB4613569.1"/>
    </source>
</evidence>
<evidence type="ECO:0000256" key="6">
    <source>
        <dbReference type="SAM" id="Phobius"/>
    </source>
</evidence>
<feature type="domain" description="Type II secretion system protein GspF" evidence="7">
    <location>
        <begin position="72"/>
        <end position="191"/>
    </location>
</feature>
<feature type="transmembrane region" description="Helical" evidence="6">
    <location>
        <begin position="175"/>
        <end position="196"/>
    </location>
</feature>
<evidence type="ECO:0000256" key="1">
    <source>
        <dbReference type="ARBA" id="ARBA00004651"/>
    </source>
</evidence>
<comment type="subcellular location">
    <subcellularLocation>
        <location evidence="1">Cell membrane</location>
        <topology evidence="1">Multi-pass membrane protein</topology>
    </subcellularLocation>
</comment>
<keyword evidence="2" id="KW-1003">Cell membrane</keyword>
<evidence type="ECO:0000256" key="3">
    <source>
        <dbReference type="ARBA" id="ARBA00022692"/>
    </source>
</evidence>
<gene>
    <name evidence="8" type="ORF">UFOPK1835_01251</name>
</gene>
<dbReference type="Pfam" id="PF00482">
    <property type="entry name" value="T2SSF"/>
    <property type="match status" value="1"/>
</dbReference>
<evidence type="ECO:0000256" key="2">
    <source>
        <dbReference type="ARBA" id="ARBA00022475"/>
    </source>
</evidence>
<name>A0A6J6HPD4_9ZZZZ</name>
<organism evidence="8">
    <name type="scientific">freshwater metagenome</name>
    <dbReference type="NCBI Taxonomy" id="449393"/>
    <lineage>
        <taxon>unclassified sequences</taxon>
        <taxon>metagenomes</taxon>
        <taxon>ecological metagenomes</taxon>
    </lineage>
</organism>
<feature type="transmembrane region" description="Helical" evidence="6">
    <location>
        <begin position="208"/>
        <end position="228"/>
    </location>
</feature>
<proteinExistence type="predicted"/>
<protein>
    <submittedName>
        <fullName evidence="8">Unannotated protein</fullName>
    </submittedName>
</protein>
<evidence type="ECO:0000256" key="4">
    <source>
        <dbReference type="ARBA" id="ARBA00022989"/>
    </source>
</evidence>
<feature type="transmembrane region" description="Helical" evidence="6">
    <location>
        <begin position="132"/>
        <end position="154"/>
    </location>
</feature>
<dbReference type="PANTHER" id="PTHR35007">
    <property type="entry name" value="INTEGRAL MEMBRANE PROTEIN-RELATED"/>
    <property type="match status" value="1"/>
</dbReference>
<evidence type="ECO:0000259" key="7">
    <source>
        <dbReference type="Pfam" id="PF00482"/>
    </source>
</evidence>
<keyword evidence="5 6" id="KW-0472">Membrane</keyword>
<keyword evidence="4 6" id="KW-1133">Transmembrane helix</keyword>
<sequence>MLLSALALSGVRPALAEGVVRRRLDSLVADGVDSGRRRPGGAASGNGFRFGNRWFRRFTDRKAGDRDLPDLVDQIIRSLRSGESLPHAIRSAAAARTADDHRRLVADLDAGVPVGEAITNWGAAAGSPLRDLAAVALGLAATSGGSVATVLGGVSESLRERIALEREVRALSSQARASAMVMIVAPVGFAFLGASADSRVATLLLTRPLGWACCIAGVSLNAAGGWWMSRMIAGTK</sequence>
<dbReference type="PANTHER" id="PTHR35007:SF1">
    <property type="entry name" value="PILUS ASSEMBLY PROTEIN"/>
    <property type="match status" value="1"/>
</dbReference>
<keyword evidence="3 6" id="KW-0812">Transmembrane</keyword>
<evidence type="ECO:0000256" key="5">
    <source>
        <dbReference type="ARBA" id="ARBA00023136"/>
    </source>
</evidence>
<dbReference type="AlphaFoldDB" id="A0A6J6HPD4"/>
<dbReference type="InterPro" id="IPR018076">
    <property type="entry name" value="T2SS_GspF_dom"/>
</dbReference>
<dbReference type="GO" id="GO:0005886">
    <property type="term" value="C:plasma membrane"/>
    <property type="evidence" value="ECO:0007669"/>
    <property type="project" value="UniProtKB-SubCell"/>
</dbReference>
<reference evidence="8" key="1">
    <citation type="submission" date="2020-05" db="EMBL/GenBank/DDBJ databases">
        <authorList>
            <person name="Chiriac C."/>
            <person name="Salcher M."/>
            <person name="Ghai R."/>
            <person name="Kavagutti S V."/>
        </authorList>
    </citation>
    <scope>NUCLEOTIDE SEQUENCE</scope>
</reference>